<dbReference type="AlphaFoldDB" id="D9X2K3"/>
<organism evidence="2 3">
    <name type="scientific">Streptomyces viridochromogenes (strain DSM 40736 / JCM 4977 / BCRC 1201 / Tue 494)</name>
    <dbReference type="NCBI Taxonomy" id="591159"/>
    <lineage>
        <taxon>Bacteria</taxon>
        <taxon>Bacillati</taxon>
        <taxon>Actinomycetota</taxon>
        <taxon>Actinomycetes</taxon>
        <taxon>Kitasatosporales</taxon>
        <taxon>Streptomycetaceae</taxon>
        <taxon>Streptomyces</taxon>
    </lineage>
</organism>
<reference evidence="3" key="1">
    <citation type="submission" date="2009-02" db="EMBL/GenBank/DDBJ databases">
        <title>Annotation of Streptomyces viridochromogenes strain DSM 40736.</title>
        <authorList>
            <consortium name="The Broad Institute Genome Sequencing Platform"/>
            <consortium name="Broad Institute Microbial Sequencing Center"/>
            <person name="Fischbach M."/>
            <person name="Godfrey P."/>
            <person name="Ward D."/>
            <person name="Young S."/>
            <person name="Zeng Q."/>
            <person name="Koehrsen M."/>
            <person name="Alvarado L."/>
            <person name="Berlin A.M."/>
            <person name="Bochicchio J."/>
            <person name="Borenstein D."/>
            <person name="Chapman S.B."/>
            <person name="Chen Z."/>
            <person name="Engels R."/>
            <person name="Freedman E."/>
            <person name="Gellesch M."/>
            <person name="Goldberg J."/>
            <person name="Griggs A."/>
            <person name="Gujja S."/>
            <person name="Heilman E.R."/>
            <person name="Heiman D.I."/>
            <person name="Hepburn T.A."/>
            <person name="Howarth C."/>
            <person name="Jen D."/>
            <person name="Larson L."/>
            <person name="Lewis B."/>
            <person name="Mehta T."/>
            <person name="Park D."/>
            <person name="Pearson M."/>
            <person name="Richards J."/>
            <person name="Roberts A."/>
            <person name="Saif S."/>
            <person name="Shea T.D."/>
            <person name="Shenoy N."/>
            <person name="Sisk P."/>
            <person name="Stolte C."/>
            <person name="Sykes S.N."/>
            <person name="Thomson T."/>
            <person name="Walk T."/>
            <person name="White J."/>
            <person name="Yandava C."/>
            <person name="Straight P."/>
            <person name="Clardy J."/>
            <person name="Hung D."/>
            <person name="Kolter R."/>
            <person name="Mekalanos J."/>
            <person name="Walker S."/>
            <person name="Walsh C.T."/>
            <person name="Wieland-Brown L.C."/>
            <person name="Haas B."/>
            <person name="Nusbaum C."/>
            <person name="Birren B."/>
        </authorList>
    </citation>
    <scope>NUCLEOTIDE SEQUENCE [LARGE SCALE GENOMIC DNA]</scope>
    <source>
        <strain evidence="3">DSM 40736 / JCM 4977 / BCRC 1201 / Tue 494</strain>
    </source>
</reference>
<dbReference type="Proteomes" id="UP000004184">
    <property type="component" value="Unassembled WGS sequence"/>
</dbReference>
<proteinExistence type="predicted"/>
<accession>D9X2K3</accession>
<protein>
    <submittedName>
        <fullName evidence="2">Transposase</fullName>
    </submittedName>
</protein>
<evidence type="ECO:0000313" key="2">
    <source>
        <dbReference type="EMBL" id="EFL33672.1"/>
    </source>
</evidence>
<gene>
    <name evidence="2" type="ORF">SSQG_04190</name>
</gene>
<evidence type="ECO:0000256" key="1">
    <source>
        <dbReference type="SAM" id="MobiDB-lite"/>
    </source>
</evidence>
<dbReference type="HOGENOM" id="CLU_1895098_0_0_11"/>
<feature type="region of interest" description="Disordered" evidence="1">
    <location>
        <begin position="25"/>
        <end position="45"/>
    </location>
</feature>
<dbReference type="EMBL" id="GG657757">
    <property type="protein sequence ID" value="EFL33672.1"/>
    <property type="molecule type" value="Genomic_DNA"/>
</dbReference>
<keyword evidence="3" id="KW-1185">Reference proteome</keyword>
<name>D9X2K3_STRVT</name>
<sequence length="134" mass="14342">MSGWFPVCRAVHRTVADTGMEIVEGWPRSSPRRPPVAGGHPVVGSSGATAQRRFVEWSMAWVWAKQHRLVSDELGSRGEIDWSRCASDWASSREEASGTVGPANARWLGSPDAGASAAATNAEPYLVAPTRIVG</sequence>
<evidence type="ECO:0000313" key="3">
    <source>
        <dbReference type="Proteomes" id="UP000004184"/>
    </source>
</evidence>